<evidence type="ECO:0000313" key="2">
    <source>
        <dbReference type="Proteomes" id="UP001595898"/>
    </source>
</evidence>
<protein>
    <submittedName>
        <fullName evidence="1">Uncharacterized protein</fullName>
    </submittedName>
</protein>
<proteinExistence type="predicted"/>
<organism evidence="1 2">
    <name type="scientific">Halosolutus amylolyticus</name>
    <dbReference type="NCBI Taxonomy" id="2932267"/>
    <lineage>
        <taxon>Archaea</taxon>
        <taxon>Methanobacteriati</taxon>
        <taxon>Methanobacteriota</taxon>
        <taxon>Stenosarchaea group</taxon>
        <taxon>Halobacteria</taxon>
        <taxon>Halobacteriales</taxon>
        <taxon>Natrialbaceae</taxon>
        <taxon>Halosolutus</taxon>
    </lineage>
</organism>
<reference evidence="1 2" key="1">
    <citation type="journal article" date="2019" name="Int. J. Syst. Evol. Microbiol.">
        <title>The Global Catalogue of Microorganisms (GCM) 10K type strain sequencing project: providing services to taxonomists for standard genome sequencing and annotation.</title>
        <authorList>
            <consortium name="The Broad Institute Genomics Platform"/>
            <consortium name="The Broad Institute Genome Sequencing Center for Infectious Disease"/>
            <person name="Wu L."/>
            <person name="Ma J."/>
        </authorList>
    </citation>
    <scope>NUCLEOTIDE SEQUENCE [LARGE SCALE GENOMIC DNA]</scope>
    <source>
        <strain evidence="1 2">WLHS5</strain>
    </source>
</reference>
<dbReference type="AlphaFoldDB" id="A0ABD5PMZ9"/>
<dbReference type="RefSeq" id="WP_265339348.1">
    <property type="nucleotide sequence ID" value="NZ_JALIQP010000008.1"/>
</dbReference>
<gene>
    <name evidence="1" type="ORF">ACFO5R_07855</name>
</gene>
<name>A0ABD5PMZ9_9EURY</name>
<evidence type="ECO:0000313" key="1">
    <source>
        <dbReference type="EMBL" id="MFC4541841.1"/>
    </source>
</evidence>
<sequence>MDSKRPDVRMGEKPDEEGRITRVSADEADRSLVDRLIAFLKR</sequence>
<comment type="caution">
    <text evidence="1">The sequence shown here is derived from an EMBL/GenBank/DDBJ whole genome shotgun (WGS) entry which is preliminary data.</text>
</comment>
<dbReference type="EMBL" id="JBHSFA010000004">
    <property type="protein sequence ID" value="MFC4541841.1"/>
    <property type="molecule type" value="Genomic_DNA"/>
</dbReference>
<keyword evidence="2" id="KW-1185">Reference proteome</keyword>
<accession>A0ABD5PMZ9</accession>
<dbReference type="Proteomes" id="UP001595898">
    <property type="component" value="Unassembled WGS sequence"/>
</dbReference>